<evidence type="ECO:0000313" key="2">
    <source>
        <dbReference type="EMBL" id="RHW37466.1"/>
    </source>
</evidence>
<proteinExistence type="predicted"/>
<dbReference type="PANTHER" id="PTHR47708">
    <property type="match status" value="1"/>
</dbReference>
<reference evidence="2 3" key="1">
    <citation type="submission" date="2018-08" db="EMBL/GenBank/DDBJ databases">
        <title>Lysinibacillus sp. YLB-03 draft genome sequence.</title>
        <authorList>
            <person name="Yu L."/>
        </authorList>
    </citation>
    <scope>NUCLEOTIDE SEQUENCE [LARGE SCALE GENOMIC DNA]</scope>
    <source>
        <strain evidence="2 3">YLB-03</strain>
    </source>
</reference>
<dbReference type="PANTHER" id="PTHR47708:SF2">
    <property type="entry name" value="SI:CH73-132F6.5"/>
    <property type="match status" value="1"/>
</dbReference>
<evidence type="ECO:0000313" key="3">
    <source>
        <dbReference type="Proteomes" id="UP000265692"/>
    </source>
</evidence>
<comment type="caution">
    <text evidence="2">The sequence shown here is derived from an EMBL/GenBank/DDBJ whole genome shotgun (WGS) entry which is preliminary data.</text>
</comment>
<gene>
    <name evidence="2" type="ORF">D1B33_07950</name>
</gene>
<sequence>MMKVLLKDLVQVRCGDKGNDSDINIFAPNNQIYSILEEELTEDKVRTFYGDLVKGEVIRYEVPNVLALKFHLKEALGGGGPSSLRLDNLGKTMGAIILRMEVDIDEEIINKDFLVNSQSN</sequence>
<dbReference type="EMBL" id="QWEI01000003">
    <property type="protein sequence ID" value="RHW37466.1"/>
    <property type="molecule type" value="Genomic_DNA"/>
</dbReference>
<accession>A0A396SG73</accession>
<dbReference type="AlphaFoldDB" id="A0A396SG73"/>
<dbReference type="OrthoDB" id="21390at2"/>
<dbReference type="Proteomes" id="UP000265692">
    <property type="component" value="Unassembled WGS sequence"/>
</dbReference>
<protein>
    <recommendedName>
        <fullName evidence="1">AtuA-like ferredoxin-fold domain-containing protein</fullName>
    </recommendedName>
</protein>
<feature type="domain" description="AtuA-like ferredoxin-fold" evidence="1">
    <location>
        <begin position="5"/>
        <end position="102"/>
    </location>
</feature>
<dbReference type="Pfam" id="PF23544">
    <property type="entry name" value="AtuA_ferredoxin"/>
    <property type="match status" value="1"/>
</dbReference>
<keyword evidence="3" id="KW-1185">Reference proteome</keyword>
<evidence type="ECO:0000259" key="1">
    <source>
        <dbReference type="Pfam" id="PF23544"/>
    </source>
</evidence>
<name>A0A396SG73_9BACL</name>
<dbReference type="InterPro" id="IPR056362">
    <property type="entry name" value="AtuA-like_ferredoxin_dom"/>
</dbReference>
<organism evidence="2 3">
    <name type="scientific">Ureibacillus yapensis</name>
    <dbReference type="NCBI Taxonomy" id="2304605"/>
    <lineage>
        <taxon>Bacteria</taxon>
        <taxon>Bacillati</taxon>
        <taxon>Bacillota</taxon>
        <taxon>Bacilli</taxon>
        <taxon>Bacillales</taxon>
        <taxon>Caryophanaceae</taxon>
        <taxon>Ureibacillus</taxon>
    </lineage>
</organism>